<keyword evidence="1" id="KW-0472">Membrane</keyword>
<keyword evidence="1" id="KW-1133">Transmembrane helix</keyword>
<dbReference type="Proteomes" id="UP001562425">
    <property type="component" value="Unassembled WGS sequence"/>
</dbReference>
<organism evidence="2 3">
    <name type="scientific">Culex pipiens pipiens</name>
    <name type="common">Northern house mosquito</name>
    <dbReference type="NCBI Taxonomy" id="38569"/>
    <lineage>
        <taxon>Eukaryota</taxon>
        <taxon>Metazoa</taxon>
        <taxon>Ecdysozoa</taxon>
        <taxon>Arthropoda</taxon>
        <taxon>Hexapoda</taxon>
        <taxon>Insecta</taxon>
        <taxon>Pterygota</taxon>
        <taxon>Neoptera</taxon>
        <taxon>Endopterygota</taxon>
        <taxon>Diptera</taxon>
        <taxon>Nematocera</taxon>
        <taxon>Culicoidea</taxon>
        <taxon>Culicidae</taxon>
        <taxon>Culicinae</taxon>
        <taxon>Culicini</taxon>
        <taxon>Culex</taxon>
        <taxon>Culex</taxon>
    </lineage>
</organism>
<feature type="transmembrane region" description="Helical" evidence="1">
    <location>
        <begin position="26"/>
        <end position="48"/>
    </location>
</feature>
<dbReference type="InterPro" id="IPR033551">
    <property type="entry name" value="DRC7/lobo"/>
</dbReference>
<reference evidence="2 3" key="1">
    <citation type="submission" date="2024-05" db="EMBL/GenBank/DDBJ databases">
        <title>Culex pipiens pipiens assembly and annotation.</title>
        <authorList>
            <person name="Alout H."/>
            <person name="Durand T."/>
        </authorList>
    </citation>
    <scope>NUCLEOTIDE SEQUENCE [LARGE SCALE GENOMIC DNA]</scope>
    <source>
        <strain evidence="2">HA-2024</strain>
        <tissue evidence="2">Whole body</tissue>
    </source>
</reference>
<comment type="caution">
    <text evidence="2">The sequence shown here is derived from an EMBL/GenBank/DDBJ whole genome shotgun (WGS) entry which is preliminary data.</text>
</comment>
<protein>
    <submittedName>
        <fullName evidence="2">Uncharacterized protein</fullName>
    </submittedName>
</protein>
<keyword evidence="3" id="KW-1185">Reference proteome</keyword>
<dbReference type="PANTHER" id="PTHR35249:SF2">
    <property type="entry name" value="DYNEIN REGULATORY COMPLEX SUBUNIT 7"/>
    <property type="match status" value="1"/>
</dbReference>
<keyword evidence="1" id="KW-0812">Transmembrane</keyword>
<accession>A0ABD1DXD5</accession>
<proteinExistence type="predicted"/>
<evidence type="ECO:0000256" key="1">
    <source>
        <dbReference type="SAM" id="Phobius"/>
    </source>
</evidence>
<name>A0ABD1DXD5_CULPP</name>
<dbReference type="EMBL" id="JBEHCU010000452">
    <property type="protein sequence ID" value="KAL1404409.1"/>
    <property type="molecule type" value="Genomic_DNA"/>
</dbReference>
<sequence>MHDVEPRRLLSPDTVLRRRKANSFELATLLCSYLIGNGFAACVVSGYATREIVNNDQRRVACPYVPQEEEEEGKEQDQLCSFLVVHKKCDVVV</sequence>
<dbReference type="AlphaFoldDB" id="A0ABD1DXD5"/>
<dbReference type="PANTHER" id="PTHR35249">
    <property type="entry name" value="DYNEIN REGULATORY COMPLEX SUBUNIT 7"/>
    <property type="match status" value="1"/>
</dbReference>
<gene>
    <name evidence="2" type="ORF">pipiens_018902</name>
</gene>
<evidence type="ECO:0000313" key="2">
    <source>
        <dbReference type="EMBL" id="KAL1404409.1"/>
    </source>
</evidence>
<evidence type="ECO:0000313" key="3">
    <source>
        <dbReference type="Proteomes" id="UP001562425"/>
    </source>
</evidence>